<dbReference type="Proteomes" id="UP001208938">
    <property type="component" value="Unassembled WGS sequence"/>
</dbReference>
<evidence type="ECO:0000313" key="3">
    <source>
        <dbReference type="Proteomes" id="UP001208938"/>
    </source>
</evidence>
<proteinExistence type="predicted"/>
<evidence type="ECO:0000313" key="2">
    <source>
        <dbReference type="EMBL" id="MCW1933108.1"/>
    </source>
</evidence>
<comment type="caution">
    <text evidence="2">The sequence shown here is derived from an EMBL/GenBank/DDBJ whole genome shotgun (WGS) entry which is preliminary data.</text>
</comment>
<gene>
    <name evidence="2" type="ORF">OKW52_12795</name>
</gene>
<protein>
    <submittedName>
        <fullName evidence="2">Uncharacterized protein</fullName>
    </submittedName>
</protein>
<keyword evidence="3" id="KW-1185">Reference proteome</keyword>
<evidence type="ECO:0000256" key="1">
    <source>
        <dbReference type="SAM" id="MobiDB-lite"/>
    </source>
</evidence>
<organism evidence="2 3">
    <name type="scientific">Pararhodobacter zhoushanensis</name>
    <dbReference type="NCBI Taxonomy" id="2479545"/>
    <lineage>
        <taxon>Bacteria</taxon>
        <taxon>Pseudomonadati</taxon>
        <taxon>Pseudomonadota</taxon>
        <taxon>Alphaproteobacteria</taxon>
        <taxon>Rhodobacterales</taxon>
        <taxon>Paracoccaceae</taxon>
        <taxon>Pararhodobacter</taxon>
    </lineage>
</organism>
<sequence>MEEPERIKILDLCTAMRKIIFVSVFFDDPHKTRLLNRIAAIERETHRKKGRLDVVLGGVVDIGDALGKFGEKVEPLTKRIQEIARIARGGSREYDQIPAPEELKKLPAPDKTDSE</sequence>
<feature type="region of interest" description="Disordered" evidence="1">
    <location>
        <begin position="91"/>
        <end position="115"/>
    </location>
</feature>
<accession>A0ABT3H003</accession>
<reference evidence="2 3" key="1">
    <citation type="submission" date="2022-10" db="EMBL/GenBank/DDBJ databases">
        <title>Pararhodobacter sp. nov., isolated from marine algae.</title>
        <authorList>
            <person name="Choi B.J."/>
            <person name="Kim J.M."/>
            <person name="Lee J.K."/>
            <person name="Choi D.G."/>
            <person name="Jeon C.O."/>
        </authorList>
    </citation>
    <scope>NUCLEOTIDE SEQUENCE [LARGE SCALE GENOMIC DNA]</scope>
    <source>
        <strain evidence="2 3">ZQ420</strain>
    </source>
</reference>
<dbReference type="EMBL" id="JAPDFL010000001">
    <property type="protein sequence ID" value="MCW1933108.1"/>
    <property type="molecule type" value="Genomic_DNA"/>
</dbReference>
<dbReference type="RefSeq" id="WP_264506056.1">
    <property type="nucleotide sequence ID" value="NZ_JAPDFL010000001.1"/>
</dbReference>
<name>A0ABT3H003_9RHOB</name>